<dbReference type="FunFam" id="2.40.70.10:FF:000134">
    <property type="entry name" value="YALI0D22957p"/>
    <property type="match status" value="1"/>
</dbReference>
<evidence type="ECO:0000256" key="5">
    <source>
        <dbReference type="SAM" id="Coils"/>
    </source>
</evidence>
<dbReference type="PRINTS" id="PR00792">
    <property type="entry name" value="PEPSIN"/>
</dbReference>
<evidence type="ECO:0000256" key="2">
    <source>
        <dbReference type="ARBA" id="ARBA00022729"/>
    </source>
</evidence>
<dbReference type="PANTHER" id="PTHR47966:SF51">
    <property type="entry name" value="BETA-SITE APP-CLEAVING ENZYME, ISOFORM A-RELATED"/>
    <property type="match status" value="1"/>
</dbReference>
<protein>
    <submittedName>
        <fullName evidence="7">Aspartic peptidase domain-containing protein</fullName>
    </submittedName>
</protein>
<evidence type="ECO:0000256" key="4">
    <source>
        <dbReference type="RuleBase" id="RU000454"/>
    </source>
</evidence>
<keyword evidence="4" id="KW-0645">Protease</keyword>
<dbReference type="InterPro" id="IPR001969">
    <property type="entry name" value="Aspartic_peptidase_AS"/>
</dbReference>
<dbReference type="VEuPathDB" id="FungiDB:YALI1_D21256g"/>
<dbReference type="AlphaFoldDB" id="A0A371BXN7"/>
<name>A0A371BXN7_YARLL</name>
<feature type="coiled-coil region" evidence="5">
    <location>
        <begin position="449"/>
        <end position="476"/>
    </location>
</feature>
<keyword evidence="3 4" id="KW-0064">Aspartyl protease</keyword>
<dbReference type="GO" id="GO:0000324">
    <property type="term" value="C:fungal-type vacuole"/>
    <property type="evidence" value="ECO:0007669"/>
    <property type="project" value="TreeGrafter"/>
</dbReference>
<dbReference type="InterPro" id="IPR001461">
    <property type="entry name" value="Aspartic_peptidase_A1"/>
</dbReference>
<dbReference type="InterPro" id="IPR034164">
    <property type="entry name" value="Pepsin-like_dom"/>
</dbReference>
<dbReference type="InterPro" id="IPR021109">
    <property type="entry name" value="Peptidase_aspartic_dom_sf"/>
</dbReference>
<dbReference type="VEuPathDB" id="FungiDB:YALI1_D21228g"/>
<dbReference type="InterPro" id="IPR033121">
    <property type="entry name" value="PEPTIDASE_A1"/>
</dbReference>
<dbReference type="PANTHER" id="PTHR47966">
    <property type="entry name" value="BETA-SITE APP-CLEAVING ENZYME, ISOFORM A-RELATED"/>
    <property type="match status" value="1"/>
</dbReference>
<proteinExistence type="inferred from homology"/>
<dbReference type="VEuPathDB" id="FungiDB:YALI0_D17270g"/>
<accession>A0A371BXN7</accession>
<dbReference type="VEuPathDB" id="FungiDB:YALI0_D17292g"/>
<dbReference type="CDD" id="cd05471">
    <property type="entry name" value="pepsin_like"/>
    <property type="match status" value="1"/>
</dbReference>
<keyword evidence="4" id="KW-0378">Hydrolase</keyword>
<feature type="domain" description="Peptidase A1" evidence="6">
    <location>
        <begin position="56"/>
        <end position="358"/>
    </location>
</feature>
<dbReference type="FunFam" id="2.40.70.10:FF:000102">
    <property type="entry name" value="YALI0C10923p"/>
    <property type="match status" value="1"/>
</dbReference>
<comment type="similarity">
    <text evidence="1 4">Belongs to the peptidase A1 family.</text>
</comment>
<dbReference type="Proteomes" id="UP000256601">
    <property type="component" value="Unassembled WGS sequence"/>
</dbReference>
<dbReference type="Pfam" id="PF00026">
    <property type="entry name" value="Asp"/>
    <property type="match status" value="1"/>
</dbReference>
<evidence type="ECO:0000313" key="8">
    <source>
        <dbReference type="Proteomes" id="UP000256601"/>
    </source>
</evidence>
<evidence type="ECO:0000256" key="3">
    <source>
        <dbReference type="ARBA" id="ARBA00022750"/>
    </source>
</evidence>
<keyword evidence="2" id="KW-0732">Signal</keyword>
<dbReference type="GO" id="GO:0051603">
    <property type="term" value="P:proteolysis involved in protein catabolic process"/>
    <property type="evidence" value="ECO:0007669"/>
    <property type="project" value="TreeGrafter"/>
</dbReference>
<dbReference type="EMBL" id="KZ859144">
    <property type="protein sequence ID" value="RDW22839.1"/>
    <property type="molecule type" value="Genomic_DNA"/>
</dbReference>
<dbReference type="GO" id="GO:0004190">
    <property type="term" value="F:aspartic-type endopeptidase activity"/>
    <property type="evidence" value="ECO:0007669"/>
    <property type="project" value="UniProtKB-KW"/>
</dbReference>
<gene>
    <name evidence="7" type="ORF">B0I71DRAFT_177501</name>
</gene>
<dbReference type="SUPFAM" id="SSF50630">
    <property type="entry name" value="Acid proteases"/>
    <property type="match status" value="1"/>
</dbReference>
<reference evidence="7 8" key="1">
    <citation type="submission" date="2018-07" db="EMBL/GenBank/DDBJ databases">
        <title>Draft Genome Assemblies for Five Robust Yarrowia lipolytica Strains Exhibiting High Lipid Production and Pentose Sugar Utilization and Sugar Alcohol Secretion from Undetoxified Lignocellulosic Biomass Hydrolysates.</title>
        <authorList>
            <consortium name="DOE Joint Genome Institute"/>
            <person name="Walker C."/>
            <person name="Ryu S."/>
            <person name="Na H."/>
            <person name="Zane M."/>
            <person name="LaButti K."/>
            <person name="Lipzen A."/>
            <person name="Haridas S."/>
            <person name="Barry K."/>
            <person name="Grigoriev I.V."/>
            <person name="Quarterman J."/>
            <person name="Slininger P."/>
            <person name="Dien B."/>
            <person name="Trinh C.T."/>
        </authorList>
    </citation>
    <scope>NUCLEOTIDE SEQUENCE [LARGE SCALE GENOMIC DNA]</scope>
    <source>
        <strain evidence="7 8">YB392</strain>
    </source>
</reference>
<evidence type="ECO:0000256" key="1">
    <source>
        <dbReference type="ARBA" id="ARBA00007447"/>
    </source>
</evidence>
<evidence type="ECO:0000259" key="6">
    <source>
        <dbReference type="PROSITE" id="PS51767"/>
    </source>
</evidence>
<sequence length="484" mass="53710">MILSNLLLASVVSAAVIGLPLQARDLKDASPAIKAHLEARQDKPLHGSMSLEGVYYQADLEIGTPPQKVSVTFDTGSPLLWVPGANSTSCEKNECISSFDNSKSSTWRYNKPGEDWGGSGNWGFDTVSYVGVSLEDFNVYVSSDNIAYKGHNLGIWGQSPNKDIKGSFVQGLAALGKISRPIYSLNSEYYVNYDTKETQGTVTNVYYGGFDKKKYQGPLTTINTSGYGAYGIPISGLLVNGEKIKGERNHAVVLDTGGVNFDITNNTLGAVARANGGGWGSKGWELKCGTKPTLTYEFGYTTIDLDLTVYVTKDSDGICRFHNLRVVSDNKGTLLTGPALISRALVIYDNDRSQITVGRARYTKESEVVEITGDIPGAVLYTDFLAVMTTSNYYPPDYNGKVDRMTSNSEFECCLAVKHVEELIRYAKYQYDRMKSWGVWDPQEARKMRDEYERHVMRLEQKLRFYRSDLESFTMRGGDFELFT</sequence>
<keyword evidence="5" id="KW-0175">Coiled coil</keyword>
<dbReference type="PROSITE" id="PS51767">
    <property type="entry name" value="PEPTIDASE_A1"/>
    <property type="match status" value="1"/>
</dbReference>
<dbReference type="PROSITE" id="PS00141">
    <property type="entry name" value="ASP_PROTEASE"/>
    <property type="match status" value="1"/>
</dbReference>
<dbReference type="Gene3D" id="2.40.70.10">
    <property type="entry name" value="Acid Proteases"/>
    <property type="match status" value="2"/>
</dbReference>
<evidence type="ECO:0000313" key="7">
    <source>
        <dbReference type="EMBL" id="RDW22839.1"/>
    </source>
</evidence>
<organism evidence="7 8">
    <name type="scientific">Yarrowia lipolytica</name>
    <name type="common">Candida lipolytica</name>
    <dbReference type="NCBI Taxonomy" id="4952"/>
    <lineage>
        <taxon>Eukaryota</taxon>
        <taxon>Fungi</taxon>
        <taxon>Dikarya</taxon>
        <taxon>Ascomycota</taxon>
        <taxon>Saccharomycotina</taxon>
        <taxon>Dipodascomycetes</taxon>
        <taxon>Dipodascales</taxon>
        <taxon>Dipodascales incertae sedis</taxon>
        <taxon>Yarrowia</taxon>
    </lineage>
</organism>